<feature type="transmembrane region" description="Helical" evidence="6">
    <location>
        <begin position="346"/>
        <end position="372"/>
    </location>
</feature>
<evidence type="ECO:0000259" key="7">
    <source>
        <dbReference type="PROSITE" id="PS50156"/>
    </source>
</evidence>
<evidence type="ECO:0000256" key="3">
    <source>
        <dbReference type="ARBA" id="ARBA00022692"/>
    </source>
</evidence>
<reference evidence="8 9" key="1">
    <citation type="submission" date="2020-08" db="EMBL/GenBank/DDBJ databases">
        <title>Genomic Encyclopedia of Type Strains, Phase IV (KMG-IV): sequencing the most valuable type-strain genomes for metagenomic binning, comparative biology and taxonomic classification.</title>
        <authorList>
            <person name="Goeker M."/>
        </authorList>
    </citation>
    <scope>NUCLEOTIDE SEQUENCE [LARGE SCALE GENOMIC DNA]</scope>
    <source>
        <strain evidence="8 9">DSM 17976</strain>
    </source>
</reference>
<evidence type="ECO:0000256" key="5">
    <source>
        <dbReference type="ARBA" id="ARBA00023136"/>
    </source>
</evidence>
<keyword evidence="3 6" id="KW-0812">Transmembrane</keyword>
<feature type="transmembrane region" description="Helical" evidence="6">
    <location>
        <begin position="645"/>
        <end position="669"/>
    </location>
</feature>
<accession>A0A7W5ZQM3</accession>
<organism evidence="8 9">
    <name type="scientific">Runella defluvii</name>
    <dbReference type="NCBI Taxonomy" id="370973"/>
    <lineage>
        <taxon>Bacteria</taxon>
        <taxon>Pseudomonadati</taxon>
        <taxon>Bacteroidota</taxon>
        <taxon>Cytophagia</taxon>
        <taxon>Cytophagales</taxon>
        <taxon>Spirosomataceae</taxon>
        <taxon>Runella</taxon>
    </lineage>
</organism>
<evidence type="ECO:0000256" key="2">
    <source>
        <dbReference type="ARBA" id="ARBA00022475"/>
    </source>
</evidence>
<dbReference type="EMBL" id="JACIBY010000015">
    <property type="protein sequence ID" value="MBB3841314.1"/>
    <property type="molecule type" value="Genomic_DNA"/>
</dbReference>
<evidence type="ECO:0000256" key="1">
    <source>
        <dbReference type="ARBA" id="ARBA00004651"/>
    </source>
</evidence>
<keyword evidence="4 6" id="KW-1133">Transmembrane helix</keyword>
<sequence length="778" mass="87178">MFWQATSQFILKNRTVLLGLVVLLTGFMGFQASKVRLSYELAKILPASDTNFQLYEAFKARYGEDGNVLVMGVATDQMFQREVFSDWYELNQAIKKIEGVKEVVSNASLREIVRNDSLKRFDFVPIVVQKPRLQSEVDSIRLKINRLPFYQGFIVSEDGKAHLMAVTLDQHKLNDESRGELLEAILKATAAFEQKHSLKVHLSGLPYIRTEFSAKVSREVVMFTILAVLVTGLILMFFFRSWWVMLISLGVVLMGVVCSVGYMVLFGYEISLLTGLIPSLMVVIGVPNSIFLTNKYHEEFGKTKDKPQALATAAEKIGETTFWANMTTSIGFGVFYLTGSKLLVEFGLIASLSVMTMYVICLVLITILYSYLPAPNAKHLARLEGKFISRFLQQVNDLVKHRRRFIYLTVGVLVLVSAYGLSRITAIGFIVDDLPKNDPILTDLQFFERHFHGVMPFEVSIDTGRPGRVFAPQTLTKIRQMQKEFATHPEFTKPLSLVEAIKFIYQAYRGGDPKYFVLPGALELNKLAEYTGAAKGTEANFGSFIDTTRRYTRVSFQVADIGTKRIDALYDLLQPSIDSIFNINPETGTWVDKEDRYEAKITGNSVVFTKGNDYLLQNLIESTLLAIGLISVLMVVLFGNWRMILIAIIPSLVPLVITAGIMGFAGIHLKPSTTLIFSIAFGLSSDGTIYFLTKYKDEFRNKGRTVAEAVSQTIQFTGISMFYTAIILFVGFAIFTASTFKGTVALGILVSITLLMGMLSNLILLPAFLLWINKKLEQ</sequence>
<protein>
    <recommendedName>
        <fullName evidence="7">SSD domain-containing protein</fullName>
    </recommendedName>
</protein>
<dbReference type="Pfam" id="PF03176">
    <property type="entry name" value="MMPL"/>
    <property type="match status" value="2"/>
</dbReference>
<dbReference type="SUPFAM" id="SSF82866">
    <property type="entry name" value="Multidrug efflux transporter AcrB transmembrane domain"/>
    <property type="match status" value="2"/>
</dbReference>
<dbReference type="PANTHER" id="PTHR33406">
    <property type="entry name" value="MEMBRANE PROTEIN MJ1562-RELATED"/>
    <property type="match status" value="1"/>
</dbReference>
<evidence type="ECO:0000313" key="8">
    <source>
        <dbReference type="EMBL" id="MBB3841314.1"/>
    </source>
</evidence>
<dbReference type="InterPro" id="IPR000731">
    <property type="entry name" value="SSD"/>
</dbReference>
<dbReference type="Gene3D" id="1.20.1640.10">
    <property type="entry name" value="Multidrug efflux transporter AcrB transmembrane domain"/>
    <property type="match status" value="2"/>
</dbReference>
<feature type="transmembrane region" description="Helical" evidence="6">
    <location>
        <begin position="675"/>
        <end position="693"/>
    </location>
</feature>
<dbReference type="InterPro" id="IPR050545">
    <property type="entry name" value="Mycobact_MmpL"/>
</dbReference>
<dbReference type="GO" id="GO:0005886">
    <property type="term" value="C:plasma membrane"/>
    <property type="evidence" value="ECO:0007669"/>
    <property type="project" value="UniProtKB-SubCell"/>
</dbReference>
<evidence type="ECO:0000256" key="6">
    <source>
        <dbReference type="SAM" id="Phobius"/>
    </source>
</evidence>
<evidence type="ECO:0000313" key="9">
    <source>
        <dbReference type="Proteomes" id="UP000541352"/>
    </source>
</evidence>
<keyword evidence="9" id="KW-1185">Reference proteome</keyword>
<gene>
    <name evidence="8" type="ORF">FHS57_005336</name>
</gene>
<dbReference type="RefSeq" id="WP_310587018.1">
    <property type="nucleotide sequence ID" value="NZ_JACIBY010000015.1"/>
</dbReference>
<dbReference type="PANTHER" id="PTHR33406:SF12">
    <property type="entry name" value="BLR2997 PROTEIN"/>
    <property type="match status" value="1"/>
</dbReference>
<dbReference type="AlphaFoldDB" id="A0A7W5ZQM3"/>
<dbReference type="PROSITE" id="PS50156">
    <property type="entry name" value="SSD"/>
    <property type="match status" value="1"/>
</dbReference>
<feature type="transmembrane region" description="Helical" evidence="6">
    <location>
        <begin position="744"/>
        <end position="772"/>
    </location>
</feature>
<comment type="subcellular location">
    <subcellularLocation>
        <location evidence="1">Cell membrane</location>
        <topology evidence="1">Multi-pass membrane protein</topology>
    </subcellularLocation>
</comment>
<dbReference type="Proteomes" id="UP000541352">
    <property type="component" value="Unassembled WGS sequence"/>
</dbReference>
<name>A0A7W5ZQM3_9BACT</name>
<evidence type="ECO:0000256" key="4">
    <source>
        <dbReference type="ARBA" id="ARBA00022989"/>
    </source>
</evidence>
<dbReference type="InterPro" id="IPR004869">
    <property type="entry name" value="MMPL_dom"/>
</dbReference>
<feature type="transmembrane region" description="Helical" evidence="6">
    <location>
        <begin position="272"/>
        <end position="292"/>
    </location>
</feature>
<feature type="transmembrane region" description="Helical" evidence="6">
    <location>
        <begin position="322"/>
        <end position="340"/>
    </location>
</feature>
<keyword evidence="2" id="KW-1003">Cell membrane</keyword>
<feature type="transmembrane region" description="Helical" evidence="6">
    <location>
        <begin position="714"/>
        <end position="738"/>
    </location>
</feature>
<feature type="domain" description="SSD" evidence="7">
    <location>
        <begin position="242"/>
        <end position="371"/>
    </location>
</feature>
<feature type="transmembrane region" description="Helical" evidence="6">
    <location>
        <begin position="246"/>
        <end position="266"/>
    </location>
</feature>
<proteinExistence type="predicted"/>
<comment type="caution">
    <text evidence="8">The sequence shown here is derived from an EMBL/GenBank/DDBJ whole genome shotgun (WGS) entry which is preliminary data.</text>
</comment>
<keyword evidence="5 6" id="KW-0472">Membrane</keyword>
<feature type="transmembrane region" description="Helical" evidence="6">
    <location>
        <begin position="619"/>
        <end position="638"/>
    </location>
</feature>
<feature type="transmembrane region" description="Helical" evidence="6">
    <location>
        <begin position="220"/>
        <end position="239"/>
    </location>
</feature>
<feature type="transmembrane region" description="Helical" evidence="6">
    <location>
        <begin position="405"/>
        <end position="431"/>
    </location>
</feature>